<feature type="region of interest" description="Disordered" evidence="1">
    <location>
        <begin position="284"/>
        <end position="311"/>
    </location>
</feature>
<feature type="transmembrane region" description="Helical" evidence="2">
    <location>
        <begin position="16"/>
        <end position="35"/>
    </location>
</feature>
<keyword evidence="2" id="KW-0812">Transmembrane</keyword>
<dbReference type="STRING" id="1586287.BBK82_19030"/>
<feature type="transmembrane region" description="Helical" evidence="2">
    <location>
        <begin position="258"/>
        <end position="279"/>
    </location>
</feature>
<dbReference type="KEGG" id="led:BBK82_19030"/>
<keyword evidence="2" id="KW-0472">Membrane</keyword>
<evidence type="ECO:0000313" key="4">
    <source>
        <dbReference type="Proteomes" id="UP000093053"/>
    </source>
</evidence>
<name>A0A1B2HJE8_9PSEU</name>
<evidence type="ECO:0000256" key="2">
    <source>
        <dbReference type="SAM" id="Phobius"/>
    </source>
</evidence>
<proteinExistence type="predicted"/>
<dbReference type="OrthoDB" id="3579673at2"/>
<dbReference type="EMBL" id="CP016793">
    <property type="protein sequence ID" value="ANZ37845.1"/>
    <property type="molecule type" value="Genomic_DNA"/>
</dbReference>
<evidence type="ECO:0000313" key="3">
    <source>
        <dbReference type="EMBL" id="ANZ37845.1"/>
    </source>
</evidence>
<reference evidence="3 4" key="1">
    <citation type="submission" date="2016-07" db="EMBL/GenBank/DDBJ databases">
        <title>Complete genome sequence of the Lentzea guizhouensis DHS C013.</title>
        <authorList>
            <person name="Cao C."/>
        </authorList>
    </citation>
    <scope>NUCLEOTIDE SEQUENCE [LARGE SCALE GENOMIC DNA]</scope>
    <source>
        <strain evidence="3 4">DHS C013</strain>
    </source>
</reference>
<sequence>MNLEAIIWLTWRQHRWTIVVTAVIAVLAAYGLTAAELDGSRTAMPLAAFYSLLVQLGFGALIGAFWGAPLIARELEERTYFVAWGQDVTPVQWLRGKLLVLGAAAAVLGSLVGLGDGLRGADDSSWTAFEANWLVQAGYALLGLAIGVLAGLLTRHTFTAMAVTLVAFTLVRMGLAFFVRDHYLPVHRSVARWDQTTVVPHDALRIAGGFVDADLDPVDVPARCADFPVAHSCMRSNDFAIGTYADYQPLERLGLFRFIEFGICMVLAGLALYVTLRLLRHGGGWRPSRSHRRDVTSAQSTPAVAAAQTDG</sequence>
<feature type="transmembrane region" description="Helical" evidence="2">
    <location>
        <begin position="133"/>
        <end position="153"/>
    </location>
</feature>
<gene>
    <name evidence="3" type="ORF">BBK82_19030</name>
</gene>
<keyword evidence="4" id="KW-1185">Reference proteome</keyword>
<evidence type="ECO:0008006" key="5">
    <source>
        <dbReference type="Google" id="ProtNLM"/>
    </source>
</evidence>
<dbReference type="RefSeq" id="WP_065916206.1">
    <property type="nucleotide sequence ID" value="NZ_CP016793.1"/>
</dbReference>
<dbReference type="Proteomes" id="UP000093053">
    <property type="component" value="Chromosome"/>
</dbReference>
<organism evidence="3 4">
    <name type="scientific">Lentzea guizhouensis</name>
    <dbReference type="NCBI Taxonomy" id="1586287"/>
    <lineage>
        <taxon>Bacteria</taxon>
        <taxon>Bacillati</taxon>
        <taxon>Actinomycetota</taxon>
        <taxon>Actinomycetes</taxon>
        <taxon>Pseudonocardiales</taxon>
        <taxon>Pseudonocardiaceae</taxon>
        <taxon>Lentzea</taxon>
    </lineage>
</organism>
<protein>
    <recommendedName>
        <fullName evidence="5">ABC transporter permease</fullName>
    </recommendedName>
</protein>
<dbReference type="AlphaFoldDB" id="A0A1B2HJE8"/>
<accession>A0A1B2HJE8</accession>
<feature type="transmembrane region" description="Helical" evidence="2">
    <location>
        <begin position="93"/>
        <end position="113"/>
    </location>
</feature>
<evidence type="ECO:0000256" key="1">
    <source>
        <dbReference type="SAM" id="MobiDB-lite"/>
    </source>
</evidence>
<feature type="transmembrane region" description="Helical" evidence="2">
    <location>
        <begin position="160"/>
        <end position="179"/>
    </location>
</feature>
<keyword evidence="2" id="KW-1133">Transmembrane helix</keyword>
<feature type="transmembrane region" description="Helical" evidence="2">
    <location>
        <begin position="47"/>
        <end position="72"/>
    </location>
</feature>